<feature type="region of interest" description="Disordered" evidence="3">
    <location>
        <begin position="72"/>
        <end position="167"/>
    </location>
</feature>
<evidence type="ECO:0000313" key="7">
    <source>
        <dbReference type="Proteomes" id="UP001530315"/>
    </source>
</evidence>
<dbReference type="Gene3D" id="1.20.1270.220">
    <property type="match status" value="1"/>
</dbReference>
<dbReference type="AlphaFoldDB" id="A0ABD3NJY9"/>
<dbReference type="PROSITE" id="PS50014">
    <property type="entry name" value="BROMODOMAIN_2"/>
    <property type="match status" value="1"/>
</dbReference>
<proteinExistence type="predicted"/>
<keyword evidence="7" id="KW-1185">Reference proteome</keyword>
<feature type="region of interest" description="Disordered" evidence="3">
    <location>
        <begin position="263"/>
        <end position="286"/>
    </location>
</feature>
<evidence type="ECO:0000259" key="4">
    <source>
        <dbReference type="PROSITE" id="PS50014"/>
    </source>
</evidence>
<gene>
    <name evidence="6" type="ORF">ACHAW5_006499</name>
</gene>
<name>A0ABD3NJY9_9STRA</name>
<evidence type="ECO:0000256" key="2">
    <source>
        <dbReference type="PROSITE-ProRule" id="PRU00035"/>
    </source>
</evidence>
<evidence type="ECO:0000256" key="3">
    <source>
        <dbReference type="SAM" id="MobiDB-lite"/>
    </source>
</evidence>
<dbReference type="InterPro" id="IPR036427">
    <property type="entry name" value="Bromodomain-like_sf"/>
</dbReference>
<feature type="domain" description="Bromo" evidence="4">
    <location>
        <begin position="1"/>
        <end position="44"/>
    </location>
</feature>
<dbReference type="EMBL" id="JALLAZ020001416">
    <property type="protein sequence ID" value="KAL3775357.1"/>
    <property type="molecule type" value="Genomic_DNA"/>
</dbReference>
<accession>A0ABD3NJY9</accession>
<dbReference type="Pfam" id="PF17035">
    <property type="entry name" value="BET"/>
    <property type="match status" value="1"/>
</dbReference>
<protein>
    <recommendedName>
        <fullName evidence="8">Bromo domain-containing protein</fullName>
    </recommendedName>
</protein>
<dbReference type="SUPFAM" id="SSF47370">
    <property type="entry name" value="Bromodomain"/>
    <property type="match status" value="1"/>
</dbReference>
<evidence type="ECO:0000259" key="5">
    <source>
        <dbReference type="PROSITE" id="PS51525"/>
    </source>
</evidence>
<dbReference type="PANTHER" id="PTHR22880:SF225">
    <property type="entry name" value="BROMODOMAIN-CONTAINING PROTEIN BET-1-RELATED"/>
    <property type="match status" value="1"/>
</dbReference>
<dbReference type="InterPro" id="IPR050935">
    <property type="entry name" value="Bromo_chromatin_reader"/>
</dbReference>
<feature type="domain" description="NET" evidence="5">
    <location>
        <begin position="157"/>
        <end position="264"/>
    </location>
</feature>
<feature type="compositionally biased region" description="Low complexity" evidence="3">
    <location>
        <begin position="121"/>
        <end position="136"/>
    </location>
</feature>
<dbReference type="PANTHER" id="PTHR22880">
    <property type="entry name" value="FALZ-RELATED BROMODOMAIN-CONTAINING PROTEINS"/>
    <property type="match status" value="1"/>
</dbReference>
<dbReference type="CDD" id="cd04369">
    <property type="entry name" value="Bromodomain"/>
    <property type="match status" value="1"/>
</dbReference>
<dbReference type="InterPro" id="IPR001487">
    <property type="entry name" value="Bromodomain"/>
</dbReference>
<dbReference type="Proteomes" id="UP001530315">
    <property type="component" value="Unassembled WGS sequence"/>
</dbReference>
<dbReference type="Pfam" id="PF00439">
    <property type="entry name" value="Bromodomain"/>
    <property type="match status" value="1"/>
</dbReference>
<dbReference type="InterPro" id="IPR038336">
    <property type="entry name" value="NET_sf"/>
</dbReference>
<feature type="compositionally biased region" description="Polar residues" evidence="3">
    <location>
        <begin position="108"/>
        <end position="117"/>
    </location>
</feature>
<comment type="caution">
    <text evidence="6">The sequence shown here is derived from an EMBL/GenBank/DDBJ whole genome shotgun (WGS) entry which is preliminary data.</text>
</comment>
<evidence type="ECO:0000256" key="1">
    <source>
        <dbReference type="ARBA" id="ARBA00023117"/>
    </source>
</evidence>
<reference evidence="6 7" key="1">
    <citation type="submission" date="2024-10" db="EMBL/GenBank/DDBJ databases">
        <title>Updated reference genomes for cyclostephanoid diatoms.</title>
        <authorList>
            <person name="Roberts W.R."/>
            <person name="Alverson A.J."/>
        </authorList>
    </citation>
    <scope>NUCLEOTIDE SEQUENCE [LARGE SCALE GENOMIC DNA]</scope>
    <source>
        <strain evidence="6 7">AJA276-08</strain>
    </source>
</reference>
<organism evidence="6 7">
    <name type="scientific">Stephanodiscus triporus</name>
    <dbReference type="NCBI Taxonomy" id="2934178"/>
    <lineage>
        <taxon>Eukaryota</taxon>
        <taxon>Sar</taxon>
        <taxon>Stramenopiles</taxon>
        <taxon>Ochrophyta</taxon>
        <taxon>Bacillariophyta</taxon>
        <taxon>Coscinodiscophyceae</taxon>
        <taxon>Thalassiosirophycidae</taxon>
        <taxon>Stephanodiscales</taxon>
        <taxon>Stephanodiscaceae</taxon>
        <taxon>Stephanodiscus</taxon>
    </lineage>
</organism>
<keyword evidence="1 2" id="KW-0103">Bromodomain</keyword>
<dbReference type="PROSITE" id="PS51525">
    <property type="entry name" value="NET"/>
    <property type="match status" value="1"/>
</dbReference>
<dbReference type="GO" id="GO:0010468">
    <property type="term" value="P:regulation of gene expression"/>
    <property type="evidence" value="ECO:0007669"/>
    <property type="project" value="UniProtKB-ARBA"/>
</dbReference>
<dbReference type="InterPro" id="IPR027353">
    <property type="entry name" value="NET_dom"/>
</dbReference>
<dbReference type="PRINTS" id="PR00503">
    <property type="entry name" value="BROMODOMAIN"/>
</dbReference>
<dbReference type="Gene3D" id="1.20.920.10">
    <property type="entry name" value="Bromodomain-like"/>
    <property type="match status" value="1"/>
</dbReference>
<evidence type="ECO:0008006" key="8">
    <source>
        <dbReference type="Google" id="ProtNLM"/>
    </source>
</evidence>
<evidence type="ECO:0000313" key="6">
    <source>
        <dbReference type="EMBL" id="KAL3775357.1"/>
    </source>
</evidence>
<sequence>MMDLGTIRTKLKKSKYAYASECAEDVRQVWTNCMTYNDDGSDFYRLAQSYSRRFEERYQKLVDEFGEDVVCGGRGHNDNDDYDGDDAPSNGDGGATRQPKAGGRKARSNSITSSAAGRNTPLAPAAAPVAGSASSERGGGDDRGGGTSASASRADRSNDGDSTSGIVPLDARTRFAARLQRLSGMELGHVLHVIDLQCPEALEDPTPDVLRSDAPPLICGHRYAWDEFDGGCQVEVDVDSIPPDTFWELDRYVKEKVHGRGRGAWSDDVTEAEPGGGGKKRKMRSI</sequence>